<evidence type="ECO:0000313" key="1">
    <source>
        <dbReference type="EMBL" id="KKU89927.1"/>
    </source>
</evidence>
<protein>
    <submittedName>
        <fullName evidence="1">Uncharacterized protein</fullName>
    </submittedName>
</protein>
<dbReference type="Proteomes" id="UP000033882">
    <property type="component" value="Unassembled WGS sequence"/>
</dbReference>
<accession>A0A0G1U748</accession>
<dbReference type="AlphaFoldDB" id="A0A0G1U748"/>
<dbReference type="EMBL" id="LCPB01000007">
    <property type="protein sequence ID" value="KKU89927.1"/>
    <property type="molecule type" value="Genomic_DNA"/>
</dbReference>
<evidence type="ECO:0000313" key="2">
    <source>
        <dbReference type="Proteomes" id="UP000033882"/>
    </source>
</evidence>
<organism evidence="1 2">
    <name type="scientific">Candidatus Wolfebacteria bacterium GW2011_GWA2_47_9b</name>
    <dbReference type="NCBI Taxonomy" id="1619005"/>
    <lineage>
        <taxon>Bacteria</taxon>
        <taxon>Candidatus Wolfeibacteriota</taxon>
    </lineage>
</organism>
<gene>
    <name evidence="1" type="ORF">UY19_C0007G0013</name>
</gene>
<proteinExistence type="predicted"/>
<sequence length="35" mass="4073">MWMLLVCEEMIQNIIYARSARIGKWIPAFAGMTDI</sequence>
<name>A0A0G1U748_9BACT</name>
<reference evidence="1 2" key="1">
    <citation type="journal article" date="2015" name="Nature">
        <title>rRNA introns, odd ribosomes, and small enigmatic genomes across a large radiation of phyla.</title>
        <authorList>
            <person name="Brown C.T."/>
            <person name="Hug L.A."/>
            <person name="Thomas B.C."/>
            <person name="Sharon I."/>
            <person name="Castelle C.J."/>
            <person name="Singh A."/>
            <person name="Wilkins M.J."/>
            <person name="Williams K.H."/>
            <person name="Banfield J.F."/>
        </authorList>
    </citation>
    <scope>NUCLEOTIDE SEQUENCE [LARGE SCALE GENOMIC DNA]</scope>
</reference>
<comment type="caution">
    <text evidence="1">The sequence shown here is derived from an EMBL/GenBank/DDBJ whole genome shotgun (WGS) entry which is preliminary data.</text>
</comment>